<evidence type="ECO:0000256" key="3">
    <source>
        <dbReference type="SAM" id="Phobius"/>
    </source>
</evidence>
<dbReference type="InterPro" id="IPR002123">
    <property type="entry name" value="Plipid/glycerol_acylTrfase"/>
</dbReference>
<keyword evidence="3" id="KW-0472">Membrane</keyword>
<dbReference type="AlphaFoldDB" id="A0A0G0S0C9"/>
<dbReference type="GO" id="GO:0006654">
    <property type="term" value="P:phosphatidic acid biosynthetic process"/>
    <property type="evidence" value="ECO:0007669"/>
    <property type="project" value="TreeGrafter"/>
</dbReference>
<evidence type="ECO:0000259" key="4">
    <source>
        <dbReference type="SMART" id="SM00563"/>
    </source>
</evidence>
<evidence type="ECO:0000313" key="6">
    <source>
        <dbReference type="Proteomes" id="UP000034489"/>
    </source>
</evidence>
<dbReference type="SUPFAM" id="SSF69593">
    <property type="entry name" value="Glycerol-3-phosphate (1)-acyltransferase"/>
    <property type="match status" value="1"/>
</dbReference>
<evidence type="ECO:0000256" key="2">
    <source>
        <dbReference type="ARBA" id="ARBA00023315"/>
    </source>
</evidence>
<dbReference type="PANTHER" id="PTHR10434">
    <property type="entry name" value="1-ACYL-SN-GLYCEROL-3-PHOSPHATE ACYLTRANSFERASE"/>
    <property type="match status" value="1"/>
</dbReference>
<dbReference type="GO" id="GO:0003841">
    <property type="term" value="F:1-acylglycerol-3-phosphate O-acyltransferase activity"/>
    <property type="evidence" value="ECO:0007669"/>
    <property type="project" value="TreeGrafter"/>
</dbReference>
<dbReference type="SMART" id="SM00563">
    <property type="entry name" value="PlsC"/>
    <property type="match status" value="1"/>
</dbReference>
<organism evidence="5 6">
    <name type="scientific">Candidatus Curtissbacteria bacterium GW2011_GWA1_40_24</name>
    <dbReference type="NCBI Taxonomy" id="1618406"/>
    <lineage>
        <taxon>Bacteria</taxon>
        <taxon>Candidatus Curtissiibacteriota</taxon>
    </lineage>
</organism>
<dbReference type="Pfam" id="PF01553">
    <property type="entry name" value="Acyltransferase"/>
    <property type="match status" value="1"/>
</dbReference>
<accession>A0A0G0S0C9</accession>
<sequence>MRKILWNMTWLIIRPLLRIFCGLEVKGLENLQNLKSPLIVAAAIHANYIDSYVLGAALPFNSPLFPIRYMTAPEYIRMPLLGWFIRAYGAYPLEKDVNLEKTLEKSVYLLKEKQAVGVFVEGRLSKDGFFQAIKPGAAFLALKTNLPVLPVGMSGTFGLTLLNFLLRRKKIKVVFGQPIFPAKETALIDKDSVGEFTQLINKKIRELI</sequence>
<reference evidence="5 6" key="1">
    <citation type="journal article" date="2015" name="Nature">
        <title>rRNA introns, odd ribosomes, and small enigmatic genomes across a large radiation of phyla.</title>
        <authorList>
            <person name="Brown C.T."/>
            <person name="Hug L.A."/>
            <person name="Thomas B.C."/>
            <person name="Sharon I."/>
            <person name="Castelle C.J."/>
            <person name="Singh A."/>
            <person name="Wilkins M.J."/>
            <person name="Williams K.H."/>
            <person name="Banfield J.F."/>
        </authorList>
    </citation>
    <scope>NUCLEOTIDE SEQUENCE [LARGE SCALE GENOMIC DNA]</scope>
</reference>
<gene>
    <name evidence="5" type="ORF">UT92_C0001G0024</name>
</gene>
<feature type="domain" description="Phospholipid/glycerol acyltransferase" evidence="4">
    <location>
        <begin position="39"/>
        <end position="156"/>
    </location>
</feature>
<keyword evidence="1 5" id="KW-0808">Transferase</keyword>
<evidence type="ECO:0000313" key="5">
    <source>
        <dbReference type="EMBL" id="KKR55681.1"/>
    </source>
</evidence>
<comment type="caution">
    <text evidence="5">The sequence shown here is derived from an EMBL/GenBank/DDBJ whole genome shotgun (WGS) entry which is preliminary data.</text>
</comment>
<feature type="transmembrane region" description="Helical" evidence="3">
    <location>
        <begin position="148"/>
        <end position="166"/>
    </location>
</feature>
<evidence type="ECO:0000256" key="1">
    <source>
        <dbReference type="ARBA" id="ARBA00022679"/>
    </source>
</evidence>
<keyword evidence="3" id="KW-0812">Transmembrane</keyword>
<dbReference type="PANTHER" id="PTHR10434:SF11">
    <property type="entry name" value="1-ACYL-SN-GLYCEROL-3-PHOSPHATE ACYLTRANSFERASE"/>
    <property type="match status" value="1"/>
</dbReference>
<name>A0A0G0S0C9_9BACT</name>
<keyword evidence="3" id="KW-1133">Transmembrane helix</keyword>
<dbReference type="Proteomes" id="UP000034489">
    <property type="component" value="Unassembled WGS sequence"/>
</dbReference>
<dbReference type="EMBL" id="LBYQ01000001">
    <property type="protein sequence ID" value="KKR55681.1"/>
    <property type="molecule type" value="Genomic_DNA"/>
</dbReference>
<keyword evidence="2 5" id="KW-0012">Acyltransferase</keyword>
<proteinExistence type="predicted"/>
<dbReference type="CDD" id="cd07989">
    <property type="entry name" value="LPLAT_AGPAT-like"/>
    <property type="match status" value="1"/>
</dbReference>
<protein>
    <submittedName>
        <fullName evidence="5">1-acyl-sn-glycerol-3-phosphate acyltransferase</fullName>
    </submittedName>
</protein>